<protein>
    <submittedName>
        <fullName evidence="1">Uncharacterized protein</fullName>
    </submittedName>
</protein>
<comment type="caution">
    <text evidence="1">The sequence shown here is derived from an EMBL/GenBank/DDBJ whole genome shotgun (WGS) entry which is preliminary data.</text>
</comment>
<accession>A0A2N3XXL4</accession>
<keyword evidence="2" id="KW-1185">Reference proteome</keyword>
<dbReference type="AlphaFoldDB" id="A0A2N3XXL4"/>
<sequence>MWRCSEPACLHTDPVYNEVREHERWTHYGAEWQDAYPQASAAITSSQVPRSNLWPTISGVISS</sequence>
<name>A0A2N3XXL4_SACSN</name>
<organism evidence="1 2">
    <name type="scientific">Saccharopolyspora spinosa</name>
    <dbReference type="NCBI Taxonomy" id="60894"/>
    <lineage>
        <taxon>Bacteria</taxon>
        <taxon>Bacillati</taxon>
        <taxon>Actinomycetota</taxon>
        <taxon>Actinomycetes</taxon>
        <taxon>Pseudonocardiales</taxon>
        <taxon>Pseudonocardiaceae</taxon>
        <taxon>Saccharopolyspora</taxon>
    </lineage>
</organism>
<reference evidence="1" key="1">
    <citation type="submission" date="2017-12" db="EMBL/GenBank/DDBJ databases">
        <title>Sequencing the genomes of 1000 Actinobacteria strains.</title>
        <authorList>
            <person name="Klenk H.-P."/>
        </authorList>
    </citation>
    <scope>NUCLEOTIDE SEQUENCE [LARGE SCALE GENOMIC DNA]</scope>
    <source>
        <strain evidence="1">DSM 44228</strain>
    </source>
</reference>
<dbReference type="EMBL" id="PJNB01000001">
    <property type="protein sequence ID" value="PKW15408.1"/>
    <property type="molecule type" value="Genomic_DNA"/>
</dbReference>
<gene>
    <name evidence="1" type="ORF">A8926_3110</name>
</gene>
<evidence type="ECO:0000313" key="2">
    <source>
        <dbReference type="Proteomes" id="UP000233786"/>
    </source>
</evidence>
<dbReference type="Proteomes" id="UP000233786">
    <property type="component" value="Unassembled WGS sequence"/>
</dbReference>
<evidence type="ECO:0000313" key="1">
    <source>
        <dbReference type="EMBL" id="PKW15408.1"/>
    </source>
</evidence>
<proteinExistence type="predicted"/>